<dbReference type="Proteomes" id="UP000007875">
    <property type="component" value="Unassembled WGS sequence"/>
</dbReference>
<dbReference type="GO" id="GO:0008270">
    <property type="term" value="F:zinc ion binding"/>
    <property type="evidence" value="ECO:0007669"/>
    <property type="project" value="TreeGrafter"/>
</dbReference>
<keyword evidence="5" id="KW-0862">Zinc</keyword>
<proteinExistence type="predicted"/>
<reference evidence="9" key="1">
    <citation type="submission" date="2003-08" db="EMBL/GenBank/DDBJ databases">
        <authorList>
            <person name="Birren B."/>
            <person name="Nusbaum C."/>
            <person name="Abebe A."/>
            <person name="Abouelleil A."/>
            <person name="Adekoya E."/>
            <person name="Ait-zahra M."/>
            <person name="Allen N."/>
            <person name="Allen T."/>
            <person name="An P."/>
            <person name="Anderson M."/>
            <person name="Anderson S."/>
            <person name="Arachchi H."/>
            <person name="Armbruster J."/>
            <person name="Bachantsang P."/>
            <person name="Baldwin J."/>
            <person name="Barry A."/>
            <person name="Bayul T."/>
            <person name="Blitshsteyn B."/>
            <person name="Bloom T."/>
            <person name="Blye J."/>
            <person name="Boguslavskiy L."/>
            <person name="Borowsky M."/>
            <person name="Boukhgalter B."/>
            <person name="Brunache A."/>
            <person name="Butler J."/>
            <person name="Calixte N."/>
            <person name="Calvo S."/>
            <person name="Camarata J."/>
            <person name="Campo K."/>
            <person name="Chang J."/>
            <person name="Cheshatsang Y."/>
            <person name="Citroen M."/>
            <person name="Collymore A."/>
            <person name="Considine T."/>
            <person name="Cook A."/>
            <person name="Cooke P."/>
            <person name="Corum B."/>
            <person name="Cuomo C."/>
            <person name="David R."/>
            <person name="Dawoe T."/>
            <person name="Degray S."/>
            <person name="Dodge S."/>
            <person name="Dooley K."/>
            <person name="Dorje P."/>
            <person name="Dorjee K."/>
            <person name="Dorris L."/>
            <person name="Duffey N."/>
            <person name="Dupes A."/>
            <person name="Elkins T."/>
            <person name="Engels R."/>
            <person name="Erickson J."/>
            <person name="Farina A."/>
            <person name="Faro S."/>
            <person name="Ferreira P."/>
            <person name="Fischer H."/>
            <person name="Fitzgerald M."/>
            <person name="Foley K."/>
            <person name="Gage D."/>
            <person name="Galagan J."/>
            <person name="Gearin G."/>
            <person name="Gnerre S."/>
            <person name="Gnirke A."/>
            <person name="Goyette A."/>
            <person name="Graham J."/>
            <person name="Grandbois E."/>
            <person name="Gyaltsen K."/>
            <person name="Hafez N."/>
            <person name="Hagopian D."/>
            <person name="Hagos B."/>
            <person name="Hall J."/>
            <person name="Hatcher B."/>
            <person name="Heller A."/>
            <person name="Higgins H."/>
            <person name="Honan T."/>
            <person name="Horn A."/>
            <person name="Houde N."/>
            <person name="Hughes L."/>
            <person name="Hulme W."/>
            <person name="Husby E."/>
            <person name="Iliev I."/>
            <person name="Jaffe D."/>
            <person name="Jones C."/>
            <person name="Kamal M."/>
            <person name="Kamat A."/>
            <person name="Kamvysselis M."/>
            <person name="Karlsson E."/>
            <person name="Kells C."/>
            <person name="Kieu A."/>
            <person name="Kisner P."/>
            <person name="Kodira C."/>
            <person name="Kulbokas E."/>
            <person name="Labutti K."/>
            <person name="Lama D."/>
            <person name="Landers T."/>
            <person name="Leger J."/>
            <person name="Levine S."/>
            <person name="Lewis D."/>
            <person name="Lewis T."/>
            <person name="Lindblad-toh K."/>
            <person name="Liu X."/>
            <person name="Lokyitsang T."/>
            <person name="Lokyitsang Y."/>
            <person name="Lucien O."/>
            <person name="Lui A."/>
            <person name="Ma L.J."/>
            <person name="Mabbitt R."/>
            <person name="Macdonald J."/>
            <person name="Maclean C."/>
            <person name="Major J."/>
            <person name="Manning J."/>
            <person name="Marabella R."/>
            <person name="Maru K."/>
            <person name="Matthews C."/>
            <person name="Mauceli E."/>
            <person name="Mccarthy M."/>
            <person name="Mcdonough S."/>
            <person name="Mcghee T."/>
            <person name="Meldrim J."/>
            <person name="Meneus L."/>
            <person name="Mesirov J."/>
            <person name="Mihalev A."/>
            <person name="Mihova T."/>
            <person name="Mikkelsen T."/>
            <person name="Mlenga V."/>
            <person name="Moru K."/>
            <person name="Mozes J."/>
            <person name="Mulrain L."/>
            <person name="Munson G."/>
            <person name="Naylor J."/>
            <person name="Newes C."/>
            <person name="Nguyen C."/>
            <person name="Nguyen N."/>
            <person name="Nguyen T."/>
            <person name="Nicol R."/>
            <person name="Nielsen C."/>
            <person name="Nizzari M."/>
            <person name="Norbu C."/>
            <person name="Norbu N."/>
            <person name="O'donnell P."/>
            <person name="Okoawo O."/>
            <person name="O'leary S."/>
            <person name="Omotosho B."/>
            <person name="O'neill K."/>
            <person name="Osman S."/>
            <person name="Parker S."/>
            <person name="Perrin D."/>
            <person name="Phunkhang P."/>
            <person name="Piqani B."/>
            <person name="Purcell S."/>
            <person name="Rachupka T."/>
            <person name="Ramasamy U."/>
            <person name="Rameau R."/>
            <person name="Ray V."/>
            <person name="Raymond C."/>
            <person name="Retta R."/>
            <person name="Richardson S."/>
            <person name="Rise C."/>
            <person name="Rodriguez J."/>
            <person name="Rogers J."/>
            <person name="Rogov P."/>
            <person name="Rutman M."/>
            <person name="Schupbach R."/>
            <person name="Seaman C."/>
            <person name="Settipalli S."/>
            <person name="Sharpe T."/>
            <person name="Sheridan J."/>
            <person name="Sherpa N."/>
            <person name="Shi J."/>
            <person name="Smirnov S."/>
            <person name="Smith C."/>
            <person name="Sougnez C."/>
            <person name="Spencer B."/>
            <person name="Stalker J."/>
            <person name="Stange-thomann N."/>
            <person name="Stavropoulos S."/>
            <person name="Stetson K."/>
            <person name="Stone C."/>
            <person name="Stone S."/>
            <person name="Stubbs M."/>
            <person name="Talamas J."/>
            <person name="Tchuinga P."/>
            <person name="Tenzing P."/>
            <person name="Tesfaye S."/>
            <person name="Theodore J."/>
            <person name="Thoulutsang Y."/>
            <person name="Topham K."/>
            <person name="Towey S."/>
            <person name="Tsamla T."/>
            <person name="Tsomo N."/>
            <person name="Vallee D."/>
            <person name="Vassiliev H."/>
            <person name="Venkataraman V."/>
            <person name="Vinson J."/>
            <person name="Vo A."/>
            <person name="Wade C."/>
            <person name="Wang S."/>
            <person name="Wangchuk T."/>
            <person name="Wangdi T."/>
            <person name="Whittaker C."/>
            <person name="Wilkinson J."/>
            <person name="Wu Y."/>
            <person name="Wyman D."/>
            <person name="Yadav S."/>
            <person name="Yang S."/>
            <person name="Yang X."/>
            <person name="Yeager S."/>
            <person name="Yee E."/>
            <person name="Young G."/>
            <person name="Zainoun J."/>
            <person name="Zembeck L."/>
            <person name="Zimmer A."/>
            <person name="Zody M."/>
            <person name="Lander E."/>
        </authorList>
    </citation>
    <scope>NUCLEOTIDE SEQUENCE [LARGE SCALE GENOMIC DNA]</scope>
</reference>
<dbReference type="AlphaFoldDB" id="H2YBD9"/>
<dbReference type="InterPro" id="IPR015021">
    <property type="entry name" value="C11orf54_DUF1907"/>
</dbReference>
<reference evidence="8" key="3">
    <citation type="submission" date="2025-09" db="UniProtKB">
        <authorList>
            <consortium name="Ensembl"/>
        </authorList>
    </citation>
    <scope>IDENTIFICATION</scope>
</reference>
<dbReference type="GO" id="GO:0005634">
    <property type="term" value="C:nucleus"/>
    <property type="evidence" value="ECO:0007669"/>
    <property type="project" value="UniProtKB-SubCell"/>
</dbReference>
<evidence type="ECO:0000256" key="4">
    <source>
        <dbReference type="ARBA" id="ARBA00022801"/>
    </source>
</evidence>
<keyword evidence="9" id="KW-1185">Reference proteome</keyword>
<name>H2YBD9_CIOSA</name>
<dbReference type="Pfam" id="PF08925">
    <property type="entry name" value="DUF1907"/>
    <property type="match status" value="1"/>
</dbReference>
<organism evidence="8 9">
    <name type="scientific">Ciona savignyi</name>
    <name type="common">Pacific transparent sea squirt</name>
    <dbReference type="NCBI Taxonomy" id="51511"/>
    <lineage>
        <taxon>Eukaryota</taxon>
        <taxon>Metazoa</taxon>
        <taxon>Chordata</taxon>
        <taxon>Tunicata</taxon>
        <taxon>Ascidiacea</taxon>
        <taxon>Phlebobranchia</taxon>
        <taxon>Cionidae</taxon>
        <taxon>Ciona</taxon>
    </lineage>
</organism>
<evidence type="ECO:0000256" key="2">
    <source>
        <dbReference type="ARBA" id="ARBA00011245"/>
    </source>
</evidence>
<dbReference type="SMART" id="SM01168">
    <property type="entry name" value="DUF1907"/>
    <property type="match status" value="1"/>
</dbReference>
<dbReference type="GO" id="GO:0016788">
    <property type="term" value="F:hydrolase activity, acting on ester bonds"/>
    <property type="evidence" value="ECO:0007669"/>
    <property type="project" value="TreeGrafter"/>
</dbReference>
<evidence type="ECO:0000256" key="5">
    <source>
        <dbReference type="ARBA" id="ARBA00022833"/>
    </source>
</evidence>
<dbReference type="Ensembl" id="ENSCSAVT00000002678.1">
    <property type="protein sequence ID" value="ENSCSAVP00000002637.1"/>
    <property type="gene ID" value="ENSCSAVG00000001559.1"/>
</dbReference>
<reference evidence="8" key="2">
    <citation type="submission" date="2025-08" db="UniProtKB">
        <authorList>
            <consortium name="Ensembl"/>
        </authorList>
    </citation>
    <scope>IDENTIFICATION</scope>
</reference>
<keyword evidence="3" id="KW-0479">Metal-binding</keyword>
<evidence type="ECO:0000313" key="8">
    <source>
        <dbReference type="Ensembl" id="ENSCSAVP00000002637.1"/>
    </source>
</evidence>
<evidence type="ECO:0000313" key="9">
    <source>
        <dbReference type="Proteomes" id="UP000007875"/>
    </source>
</evidence>
<evidence type="ECO:0000256" key="6">
    <source>
        <dbReference type="ARBA" id="ARBA00023242"/>
    </source>
</evidence>
<dbReference type="GeneTree" id="ENSGT00390000017214"/>
<dbReference type="eggNOG" id="KOG4048">
    <property type="taxonomic scope" value="Eukaryota"/>
</dbReference>
<dbReference type="HOGENOM" id="CLU_055541_0_0_1"/>
<dbReference type="PANTHER" id="PTHR13204:SF1">
    <property type="entry name" value="ESTER HYDROLASE C11ORF54"/>
    <property type="match status" value="1"/>
</dbReference>
<sequence>MPVESVALHMPSLDELAEVISVGLRKNYKESSCSVVDCPDLSKEPFGLAANGICGRTKLVEVGGVPNLVPLSKYMEKVYNLQTISERIGAPGCFVLGAGAGSKHVVGCNCEMMPNFRCRGGEKERVNLTHIAKVKQDGGYLLQNYENDYAGSSEFTLLANLFCSDGNPGKVLEVHAKSRIGDKKDLVGCIRGALKEYFGARRPIGMGGTFLVKDGRIKIHVMPDFSETPLTSEEDVNNWLRFYEVNAPFTCLSTFITEDCGLDLRLEHTHGYNITNGVGGHYHYDTTPEEVEYLGYFSPAEFIFRVDRPTETHQIGRD</sequence>
<dbReference type="FunCoup" id="H2YBD9">
    <property type="interactions" value="8"/>
</dbReference>
<keyword evidence="6" id="KW-0539">Nucleus</keyword>
<evidence type="ECO:0000256" key="3">
    <source>
        <dbReference type="ARBA" id="ARBA00022723"/>
    </source>
</evidence>
<dbReference type="PANTHER" id="PTHR13204">
    <property type="entry name" value="PTD012 PROTEIN"/>
    <property type="match status" value="1"/>
</dbReference>
<evidence type="ECO:0000259" key="7">
    <source>
        <dbReference type="SMART" id="SM01168"/>
    </source>
</evidence>
<dbReference type="CDD" id="cd17298">
    <property type="entry name" value="DUF1907"/>
    <property type="match status" value="1"/>
</dbReference>
<dbReference type="InParanoid" id="H2YBD9"/>
<comment type="subcellular location">
    <subcellularLocation>
        <location evidence="1">Nucleus</location>
    </subcellularLocation>
</comment>
<dbReference type="SUPFAM" id="SSF117856">
    <property type="entry name" value="AF0104/ALDC/Ptd012-like"/>
    <property type="match status" value="1"/>
</dbReference>
<evidence type="ECO:0000256" key="1">
    <source>
        <dbReference type="ARBA" id="ARBA00004123"/>
    </source>
</evidence>
<feature type="domain" description="DUF1907" evidence="7">
    <location>
        <begin position="19"/>
        <end position="306"/>
    </location>
</feature>
<accession>H2YBD9</accession>
<dbReference type="OMA" id="YHIMPDF"/>
<keyword evidence="4" id="KW-0378">Hydrolase</keyword>
<protein>
    <recommendedName>
        <fullName evidence="7">DUF1907 domain-containing protein</fullName>
    </recommendedName>
</protein>
<comment type="subunit">
    <text evidence="2">Monomer.</text>
</comment>